<dbReference type="PROSITE" id="PS01124">
    <property type="entry name" value="HTH_ARAC_FAMILY_2"/>
    <property type="match status" value="1"/>
</dbReference>
<dbReference type="EMBL" id="SMLW01000484">
    <property type="protein sequence ID" value="MTI25104.1"/>
    <property type="molecule type" value="Genomic_DNA"/>
</dbReference>
<dbReference type="SMART" id="SM00342">
    <property type="entry name" value="HTH_ARAC"/>
    <property type="match status" value="1"/>
</dbReference>
<reference evidence="5 6" key="1">
    <citation type="submission" date="2019-02" db="EMBL/GenBank/DDBJ databases">
        <authorList>
            <person name="Goldberg S.R."/>
            <person name="Haltli B.A."/>
            <person name="Correa H."/>
            <person name="Russell K.G."/>
        </authorList>
    </citation>
    <scope>NUCLEOTIDE SEQUENCE [LARGE SCALE GENOMIC DNA]</scope>
    <source>
        <strain evidence="5 6">JCM 16186</strain>
    </source>
</reference>
<dbReference type="InterPro" id="IPR018062">
    <property type="entry name" value="HTH_AraC-typ_CS"/>
</dbReference>
<evidence type="ECO:0000313" key="5">
    <source>
        <dbReference type="EMBL" id="MTI25104.1"/>
    </source>
</evidence>
<evidence type="ECO:0000256" key="2">
    <source>
        <dbReference type="ARBA" id="ARBA00023125"/>
    </source>
</evidence>
<dbReference type="PROSITE" id="PS00041">
    <property type="entry name" value="HTH_ARAC_FAMILY_1"/>
    <property type="match status" value="1"/>
</dbReference>
<protein>
    <submittedName>
        <fullName evidence="5">AraC family transcriptional regulator</fullName>
    </submittedName>
</protein>
<dbReference type="PANTHER" id="PTHR43280:SF2">
    <property type="entry name" value="HTH-TYPE TRANSCRIPTIONAL REGULATOR EXSA"/>
    <property type="match status" value="1"/>
</dbReference>
<dbReference type="InterPro" id="IPR018060">
    <property type="entry name" value="HTH_AraC"/>
</dbReference>
<evidence type="ECO:0000256" key="3">
    <source>
        <dbReference type="ARBA" id="ARBA00023163"/>
    </source>
</evidence>
<evidence type="ECO:0000256" key="1">
    <source>
        <dbReference type="ARBA" id="ARBA00023015"/>
    </source>
</evidence>
<dbReference type="Proteomes" id="UP000798808">
    <property type="component" value="Unassembled WGS sequence"/>
</dbReference>
<dbReference type="SUPFAM" id="SSF46689">
    <property type="entry name" value="Homeodomain-like"/>
    <property type="match status" value="1"/>
</dbReference>
<proteinExistence type="predicted"/>
<dbReference type="InterPro" id="IPR009057">
    <property type="entry name" value="Homeodomain-like_sf"/>
</dbReference>
<keyword evidence="6" id="KW-1185">Reference proteome</keyword>
<comment type="caution">
    <text evidence="5">The sequence shown here is derived from an EMBL/GenBank/DDBJ whole genome shotgun (WGS) entry which is preliminary data.</text>
</comment>
<dbReference type="RefSeq" id="WP_155171139.1">
    <property type="nucleotide sequence ID" value="NZ_BAAAFL010000053.1"/>
</dbReference>
<sequence>MKLHIRNMVCPRCIAAVRDLLEQESIRYTSVTLGEVVTESNIPQGKLKTIDQGLKQLGFELINNRQQQSIESIKNIVIRKVHHEENALQQQKFNWSDIIAETLNQDYKSLSRLFSSVEGITIEQYIIKQKIEKVKELLLYDQLTLSEIAWKLGYSSVAHLSGQFQKVTGMSPSAFKKQSQPHRSFIDQV</sequence>
<name>A0ABW9RLY1_9BACT</name>
<dbReference type="Pfam" id="PF12833">
    <property type="entry name" value="HTH_18"/>
    <property type="match status" value="1"/>
</dbReference>
<dbReference type="PANTHER" id="PTHR43280">
    <property type="entry name" value="ARAC-FAMILY TRANSCRIPTIONAL REGULATOR"/>
    <property type="match status" value="1"/>
</dbReference>
<evidence type="ECO:0000259" key="4">
    <source>
        <dbReference type="PROSITE" id="PS01124"/>
    </source>
</evidence>
<keyword evidence="2" id="KW-0238">DNA-binding</keyword>
<accession>A0ABW9RLY1</accession>
<dbReference type="Gene3D" id="1.10.10.60">
    <property type="entry name" value="Homeodomain-like"/>
    <property type="match status" value="1"/>
</dbReference>
<feature type="domain" description="HTH araC/xylS-type" evidence="4">
    <location>
        <begin position="99"/>
        <end position="178"/>
    </location>
</feature>
<evidence type="ECO:0000313" key="6">
    <source>
        <dbReference type="Proteomes" id="UP000798808"/>
    </source>
</evidence>
<keyword evidence="3" id="KW-0804">Transcription</keyword>
<gene>
    <name evidence="5" type="ORF">E1163_09140</name>
</gene>
<keyword evidence="1" id="KW-0805">Transcription regulation</keyword>
<organism evidence="5 6">
    <name type="scientific">Fulvivirga kasyanovii</name>
    <dbReference type="NCBI Taxonomy" id="396812"/>
    <lineage>
        <taxon>Bacteria</taxon>
        <taxon>Pseudomonadati</taxon>
        <taxon>Bacteroidota</taxon>
        <taxon>Cytophagia</taxon>
        <taxon>Cytophagales</taxon>
        <taxon>Fulvivirgaceae</taxon>
        <taxon>Fulvivirga</taxon>
    </lineage>
</organism>